<evidence type="ECO:0000313" key="2">
    <source>
        <dbReference type="EMBL" id="ADV64788.1"/>
    </source>
</evidence>
<evidence type="ECO:0008006" key="4">
    <source>
        <dbReference type="Google" id="ProtNLM"/>
    </source>
</evidence>
<dbReference type="STRING" id="765177.Desmu_0475"/>
<keyword evidence="1" id="KW-1133">Transmembrane helix</keyword>
<gene>
    <name evidence="2" type="ordered locus">Desmu_0475</name>
</gene>
<keyword evidence="1" id="KW-0812">Transmembrane</keyword>
<feature type="transmembrane region" description="Helical" evidence="1">
    <location>
        <begin position="236"/>
        <end position="265"/>
    </location>
</feature>
<accession>E8R8G2</accession>
<sequence length="353" mass="35869" precursor="true">MTPGIYVRVYAATLVLALPVAAAIALMLSVTQGVLGFYGGLTRLGSGEVAVTGYSLSPFTALVNVTMAEEALGVKASRYELFTLAEYNGVFLIVRGTPGSGGGGSGPGLPGGCENCCIVGSEASGILGVRAGDVVLLTSPFNGRRVPVYIEGVADSEPYRYELACSMGTVLLLRGAPPGYASVVYFNASSVNASRLPGLSVPGNLAGALIVVLSHAGPAARAAAYRSVSDAYLSTLGFSSVVVSAVDIAVSTIVASSLYAVGVYAPRLIAGEVRVLRLIGVSARRIKLSVLAVEALAASSSWLLAYLLAGRVDPGVRLLLHPVHGGVDPAAYAASLAAGIVILTVAVAGWRVE</sequence>
<feature type="transmembrane region" description="Helical" evidence="1">
    <location>
        <begin position="329"/>
        <end position="350"/>
    </location>
</feature>
<dbReference type="HOGENOM" id="CLU_784370_0_0_2"/>
<reference evidence="3" key="1">
    <citation type="submission" date="2010-11" db="EMBL/GenBank/DDBJ databases">
        <title>The complete genome of Desulfurococcus mucosus DSM 2162.</title>
        <authorList>
            <consortium name="US DOE Joint Genome Institute (JGI-PGF)"/>
            <person name="Lucas S."/>
            <person name="Copeland A."/>
            <person name="Lapidus A."/>
            <person name="Bruce D."/>
            <person name="Goodwin L."/>
            <person name="Pitluck S."/>
            <person name="Kyrpides N."/>
            <person name="Mavromatis K."/>
            <person name="Pagani I."/>
            <person name="Ivanova N."/>
            <person name="Ovchinnikova G."/>
            <person name="Chertkov O."/>
            <person name="Held B."/>
            <person name="Brettin T."/>
            <person name="Detter J.C."/>
            <person name="Tapia R."/>
            <person name="Han C."/>
            <person name="Land M."/>
            <person name="Hauser L."/>
            <person name="Markowitz V."/>
            <person name="Cheng J.-F."/>
            <person name="Hugenholtz P."/>
            <person name="Woyke T."/>
            <person name="Wu D."/>
            <person name="Wirth R."/>
            <person name="Bilek Y."/>
            <person name="Hader T."/>
            <person name="Klenk H.-P."/>
            <person name="Eisen J.A."/>
        </authorList>
    </citation>
    <scope>NUCLEOTIDE SEQUENCE [LARGE SCALE GENOMIC DNA]</scope>
    <source>
        <strain evidence="3">ATCC 35584 / DSM 2162 / JCM 9187 / O7/1</strain>
    </source>
</reference>
<dbReference type="AlphaFoldDB" id="E8R8G2"/>
<protein>
    <recommendedName>
        <fullName evidence="4">ABC3 transporter permease protein domain-containing protein</fullName>
    </recommendedName>
</protein>
<reference evidence="2 3" key="2">
    <citation type="journal article" date="2011" name="Stand. Genomic Sci.">
        <title>Complete genome sequence of Desulfurococcus mucosus type strain (O7/1).</title>
        <authorList>
            <person name="Wirth R."/>
            <person name="Chertkov O."/>
            <person name="Held B."/>
            <person name="Lapidus A."/>
            <person name="Nolan M."/>
            <person name="Lucas S."/>
            <person name="Hammon N."/>
            <person name="Deshpande S."/>
            <person name="Cheng J.F."/>
            <person name="Tapia R."/>
            <person name="Han C."/>
            <person name="Goodwin L."/>
            <person name="Pitluck S."/>
            <person name="Liolios K."/>
            <person name="Ioanna P."/>
            <person name="Ivanova N."/>
            <person name="Mavromatis K."/>
            <person name="Mikhailova N."/>
            <person name="Pati A."/>
            <person name="Chen A."/>
            <person name="Palaniappan K."/>
            <person name="Land M."/>
            <person name="Hauser L."/>
            <person name="Chang Y.J."/>
            <person name="Jeffries C.D."/>
            <person name="Bilek Y."/>
            <person name="Hader T."/>
            <person name="Rohde M."/>
            <person name="Spring S."/>
            <person name="Sikorski J."/>
            <person name="Goker M."/>
            <person name="Woyke T."/>
            <person name="Bristow J."/>
            <person name="Eisen J.A."/>
            <person name="Markowitz V."/>
            <person name="Hugenholtz P."/>
            <person name="Kyrpides N.C."/>
            <person name="Klenk H.P."/>
        </authorList>
    </citation>
    <scope>NUCLEOTIDE SEQUENCE [LARGE SCALE GENOMIC DNA]</scope>
    <source>
        <strain evidence="3">ATCC 35584 / DSM 2162 / JCM 9187 / O7/1</strain>
    </source>
</reference>
<organism evidence="2 3">
    <name type="scientific">Desulfurococcus mucosus (strain ATCC 35584 / DSM 2162 / JCM 9187 / O7/1)</name>
    <dbReference type="NCBI Taxonomy" id="765177"/>
    <lineage>
        <taxon>Archaea</taxon>
        <taxon>Thermoproteota</taxon>
        <taxon>Thermoprotei</taxon>
        <taxon>Desulfurococcales</taxon>
        <taxon>Desulfurococcaceae</taxon>
        <taxon>Desulfurococcus</taxon>
    </lineage>
</organism>
<dbReference type="KEGG" id="dmu:Desmu_0475"/>
<evidence type="ECO:0000256" key="1">
    <source>
        <dbReference type="SAM" id="Phobius"/>
    </source>
</evidence>
<proteinExistence type="predicted"/>
<dbReference type="Proteomes" id="UP000001068">
    <property type="component" value="Chromosome"/>
</dbReference>
<feature type="transmembrane region" description="Helical" evidence="1">
    <location>
        <begin position="286"/>
        <end position="309"/>
    </location>
</feature>
<dbReference type="GeneID" id="10153168"/>
<keyword evidence="3" id="KW-1185">Reference proteome</keyword>
<name>E8R8G2_DESM0</name>
<dbReference type="RefSeq" id="WP_013562010.1">
    <property type="nucleotide sequence ID" value="NC_014961.1"/>
</dbReference>
<dbReference type="EMBL" id="CP002363">
    <property type="protein sequence ID" value="ADV64788.1"/>
    <property type="molecule type" value="Genomic_DNA"/>
</dbReference>
<evidence type="ECO:0000313" key="3">
    <source>
        <dbReference type="Proteomes" id="UP000001068"/>
    </source>
</evidence>
<feature type="transmembrane region" description="Helical" evidence="1">
    <location>
        <begin position="6"/>
        <end position="28"/>
    </location>
</feature>
<dbReference type="eggNOG" id="arCOG11499">
    <property type="taxonomic scope" value="Archaea"/>
</dbReference>
<keyword evidence="1" id="KW-0472">Membrane</keyword>